<evidence type="ECO:0000256" key="1">
    <source>
        <dbReference type="ARBA" id="ARBA00000968"/>
    </source>
</evidence>
<dbReference type="EMBL" id="JBHMAU010000038">
    <property type="protein sequence ID" value="MFB9775730.1"/>
    <property type="molecule type" value="Genomic_DNA"/>
</dbReference>
<dbReference type="NCBIfam" id="TIGR00506">
    <property type="entry name" value="ribB"/>
    <property type="match status" value="1"/>
</dbReference>
<evidence type="ECO:0000256" key="17">
    <source>
        <dbReference type="ARBA" id="ARBA00049861"/>
    </source>
</evidence>
<keyword evidence="16" id="KW-0511">Multifunctional enzyme</keyword>
<evidence type="ECO:0000256" key="3">
    <source>
        <dbReference type="ARBA" id="ARBA00002284"/>
    </source>
</evidence>
<comment type="function">
    <text evidence="2">Converts 2,5-diamino-6-(ribosylamino)-4(3h)-pyrimidinone 5'-phosphate into 5-amino-6-(ribosylamino)-2,4(1h,3h)-pyrimidinedione 5'-phosphate.</text>
</comment>
<evidence type="ECO:0000256" key="19">
    <source>
        <dbReference type="NCBIfam" id="TIGR00187"/>
    </source>
</evidence>
<evidence type="ECO:0000313" key="24">
    <source>
        <dbReference type="EMBL" id="MFB9775730.1"/>
    </source>
</evidence>
<dbReference type="InterPro" id="IPR017945">
    <property type="entry name" value="DHBP_synth_RibB-like_a/b_dom"/>
</dbReference>
<keyword evidence="24" id="KW-0560">Oxidoreductase</keyword>
<dbReference type="InterPro" id="IPR002734">
    <property type="entry name" value="RibDG_C"/>
</dbReference>
<evidence type="ECO:0000256" key="11">
    <source>
        <dbReference type="ARBA" id="ARBA00022619"/>
    </source>
</evidence>
<dbReference type="Proteomes" id="UP001589707">
    <property type="component" value="Unassembled WGS sequence"/>
</dbReference>
<comment type="pathway">
    <text evidence="5">Cofactor biosynthesis; riboflavin biosynthesis; 5-amino-6-(D-ribitylamino)uracil from GTP: step 2/4.</text>
</comment>
<evidence type="ECO:0000256" key="18">
    <source>
        <dbReference type="ARBA" id="ARBA00049886"/>
    </source>
</evidence>
<dbReference type="RefSeq" id="WP_376839112.1">
    <property type="nucleotide sequence ID" value="NZ_JBHMAU010000038.1"/>
</dbReference>
<dbReference type="InterPro" id="IPR002125">
    <property type="entry name" value="CMP_dCMP_dom"/>
</dbReference>
<dbReference type="PANTHER" id="PTHR21098:SF12">
    <property type="entry name" value="RIBOFLAVIN SYNTHASE"/>
    <property type="match status" value="1"/>
</dbReference>
<feature type="domain" description="Lumazine-binding" evidence="22">
    <location>
        <begin position="487"/>
        <end position="588"/>
    </location>
</feature>
<dbReference type="Pfam" id="PF00677">
    <property type="entry name" value="Lum_binding"/>
    <property type="match status" value="2"/>
</dbReference>
<keyword evidence="11" id="KW-0686">Riboflavin biosynthesis</keyword>
<dbReference type="SUPFAM" id="SSF53597">
    <property type="entry name" value="Dihydrofolate reductase-like"/>
    <property type="match status" value="1"/>
</dbReference>
<gene>
    <name evidence="24" type="primary">ribD</name>
    <name evidence="24" type="ORF">ACFFN1_04805</name>
</gene>
<dbReference type="Gene3D" id="3.40.140.10">
    <property type="entry name" value="Cytidine Deaminase, domain 2"/>
    <property type="match status" value="1"/>
</dbReference>
<sequence>MHRSSAPAAPAAGITARERRAMSAALAAARRGQRGATPLVGAAVISADGTIVTGYHAGAGHPHAEPAALAAAVAAGIDLGTATLVVTLEPCAHVGRTPSCAHTIVRAGIPRIVYAAADPNPVAAGGAEVLRAAGREVVAGLAADEAAVLNDRWVAAQRASRPFVTAKLAQSLDGRIAAADGTSQWITSDETRSRVHALRARVDAVIVGTGTARADNPRLTARIDGRAAARQPVPVVIGTRDLDASSHLAADPRTIHLRTHDLLHALRQLRARGIEHVLVEGGAHLLSGFLTAGLVDELFLHLGPQLLGTGGLAATAGLEVPTLAAAPRFIPDDLAAPAAATSGTDTILHLRPAPAAPAPAPPAPSTTDHRSHHMFTGIIEATGTVLSVTSVPGTDTARISIRAGSLIDDLPAGGSLAVNGVCLTATRTSAEAAPADENPASTSGPGIFTADIMGETLARSSLGALRAGAQVNLERCMPASGRFDGHIVQGHVDGVGRISVFEDCGAWTRMRIELPAALAPLCVEKGSIALDGTSLTITAVSPAGAGQPWCEVGLIPATLAATTFGQASVGDLVNIETDVLAKYAQSLAGRQVRRADPVQAPPSPWQDKPWETTAADASPARGLDSIDEAISRLRRGVPTIVVDDADRENEGDLIVPAELLSPEWMGFIVRHTSGVVCAPMTAEIAAHLDLPAMTAVNEDPKGTNYTVSCDARGLDTGISAGERTTTLRMLADPQAGPEQLTRPGHVFPLIAAAAGVRERAGHTEAGVELARLAGCRPVAAIAEVVDDTGEVMRLDALLAFGTRFGLPVISIAELRAWLDTHTPAAHQN</sequence>
<dbReference type="PANTHER" id="PTHR21098">
    <property type="entry name" value="RIBOFLAVIN SYNTHASE ALPHA CHAIN"/>
    <property type="match status" value="1"/>
</dbReference>
<comment type="function">
    <text evidence="4">Catalyzes the dismutation of two molecules of 6,7-dimethyl-8-ribityllumazine, resulting in the formation of riboflavin and 5-amino-6-(D-ribitylamino)uracil.</text>
</comment>
<evidence type="ECO:0000256" key="8">
    <source>
        <dbReference type="ARBA" id="ARBA00004910"/>
    </source>
</evidence>
<evidence type="ECO:0000256" key="9">
    <source>
        <dbReference type="ARBA" id="ARBA00005259"/>
    </source>
</evidence>
<reference evidence="24 25" key="1">
    <citation type="submission" date="2024-09" db="EMBL/GenBank/DDBJ databases">
        <authorList>
            <person name="Sun Q."/>
            <person name="Mori K."/>
        </authorList>
    </citation>
    <scope>NUCLEOTIDE SEQUENCE [LARGE SCALE GENOMIC DNA]</scope>
    <source>
        <strain evidence="24 25">JCM 11683</strain>
    </source>
</reference>
<dbReference type="InterPro" id="IPR016193">
    <property type="entry name" value="Cytidine_deaminase-like"/>
</dbReference>
<keyword evidence="15" id="KW-0862">Zinc</keyword>
<dbReference type="GO" id="GO:0008835">
    <property type="term" value="F:diaminohydroxyphosphoribosylaminopyrimidine deaminase activity"/>
    <property type="evidence" value="ECO:0007669"/>
    <property type="project" value="UniProtKB-EC"/>
</dbReference>
<evidence type="ECO:0000259" key="22">
    <source>
        <dbReference type="PROSITE" id="PS51177"/>
    </source>
</evidence>
<comment type="pathway">
    <text evidence="7">Cofactor biosynthesis; riboflavin biosynthesis; 2-hydroxy-3-oxobutyl phosphate from D-ribulose 5-phosphate: step 1/1.</text>
</comment>
<comment type="catalytic activity">
    <reaction evidence="17">
        <text>5-amino-6-(5-phospho-D-ribitylamino)uracil + NADP(+) = 5-amino-6-(5-phospho-D-ribosylamino)uracil + NADPH + H(+)</text>
        <dbReference type="Rhea" id="RHEA:17845"/>
        <dbReference type="ChEBI" id="CHEBI:15378"/>
        <dbReference type="ChEBI" id="CHEBI:57783"/>
        <dbReference type="ChEBI" id="CHEBI:58349"/>
        <dbReference type="ChEBI" id="CHEBI:58421"/>
        <dbReference type="ChEBI" id="CHEBI:58453"/>
        <dbReference type="EC" id="1.1.1.193"/>
    </reaction>
</comment>
<dbReference type="InterPro" id="IPR023366">
    <property type="entry name" value="ATP_synth_asu-like_sf"/>
</dbReference>
<comment type="similarity">
    <text evidence="9">In the N-terminal section; belongs to the cytidine and deoxycytidylate deaminase family.</text>
</comment>
<evidence type="ECO:0000256" key="12">
    <source>
        <dbReference type="ARBA" id="ARBA00022679"/>
    </source>
</evidence>
<evidence type="ECO:0000256" key="14">
    <source>
        <dbReference type="ARBA" id="ARBA00022737"/>
    </source>
</evidence>
<evidence type="ECO:0000256" key="4">
    <source>
        <dbReference type="ARBA" id="ARBA00002803"/>
    </source>
</evidence>
<dbReference type="InterPro" id="IPR024072">
    <property type="entry name" value="DHFR-like_dom_sf"/>
</dbReference>
<evidence type="ECO:0000256" key="15">
    <source>
        <dbReference type="ARBA" id="ARBA00022833"/>
    </source>
</evidence>
<feature type="domain" description="CMP/dCMP-type deaminase" evidence="23">
    <location>
        <begin position="16"/>
        <end position="138"/>
    </location>
</feature>
<evidence type="ECO:0000256" key="7">
    <source>
        <dbReference type="ARBA" id="ARBA00004904"/>
    </source>
</evidence>
<dbReference type="EC" id="2.5.1.9" evidence="19"/>
<keyword evidence="12" id="KW-0808">Transferase</keyword>
<evidence type="ECO:0000256" key="5">
    <source>
        <dbReference type="ARBA" id="ARBA00004882"/>
    </source>
</evidence>
<dbReference type="SUPFAM" id="SSF63380">
    <property type="entry name" value="Riboflavin synthase domain-like"/>
    <property type="match status" value="2"/>
</dbReference>
<organism evidence="24 25">
    <name type="scientific">Brevibacterium otitidis</name>
    <dbReference type="NCBI Taxonomy" id="53364"/>
    <lineage>
        <taxon>Bacteria</taxon>
        <taxon>Bacillati</taxon>
        <taxon>Actinomycetota</taxon>
        <taxon>Actinomycetes</taxon>
        <taxon>Micrococcales</taxon>
        <taxon>Brevibacteriaceae</taxon>
        <taxon>Brevibacterium</taxon>
    </lineage>
</organism>
<accession>A0ABV5WZX0</accession>
<keyword evidence="14" id="KW-0677">Repeat</keyword>
<keyword evidence="24" id="KW-0378">Hydrolase</keyword>
<dbReference type="SUPFAM" id="SSF55821">
    <property type="entry name" value="YrdC/RibB"/>
    <property type="match status" value="1"/>
</dbReference>
<dbReference type="Pfam" id="PF00926">
    <property type="entry name" value="DHBP_synthase"/>
    <property type="match status" value="1"/>
</dbReference>
<dbReference type="SUPFAM" id="SSF53927">
    <property type="entry name" value="Cytidine deaminase-like"/>
    <property type="match status" value="1"/>
</dbReference>
<feature type="repeat" description="Lumazine-binding" evidence="20">
    <location>
        <begin position="374"/>
        <end position="486"/>
    </location>
</feature>
<evidence type="ECO:0000313" key="25">
    <source>
        <dbReference type="Proteomes" id="UP001589707"/>
    </source>
</evidence>
<evidence type="ECO:0000256" key="10">
    <source>
        <dbReference type="ARBA" id="ARBA00007417"/>
    </source>
</evidence>
<name>A0ABV5WZX0_9MICO</name>
<dbReference type="Gene3D" id="3.40.430.10">
    <property type="entry name" value="Dihydrofolate Reductase, subunit A"/>
    <property type="match status" value="2"/>
</dbReference>
<evidence type="ECO:0000256" key="13">
    <source>
        <dbReference type="ARBA" id="ARBA00022723"/>
    </source>
</evidence>
<dbReference type="InterPro" id="IPR001783">
    <property type="entry name" value="Lumazine-bd"/>
</dbReference>
<feature type="repeat" description="Lumazine-binding" evidence="20">
    <location>
        <begin position="487"/>
        <end position="588"/>
    </location>
</feature>
<dbReference type="NCBIfam" id="NF006767">
    <property type="entry name" value="PRK09289.1"/>
    <property type="match status" value="1"/>
</dbReference>
<dbReference type="CDD" id="cd00402">
    <property type="entry name" value="Riboflavin_synthase_like"/>
    <property type="match status" value="1"/>
</dbReference>
<proteinExistence type="inferred from homology"/>
<comment type="pathway">
    <text evidence="6">Cofactor biosynthesis; riboflavin biosynthesis; riboflavin from 2-hydroxy-3-oxobutyl phosphate and 5-amino-6-(D-ribitylamino)uracil: step 2/2.</text>
</comment>
<dbReference type="Pfam" id="PF01872">
    <property type="entry name" value="RibD_C"/>
    <property type="match status" value="1"/>
</dbReference>
<dbReference type="NCBIfam" id="TIGR00326">
    <property type="entry name" value="eubact_ribD"/>
    <property type="match status" value="1"/>
</dbReference>
<evidence type="ECO:0000256" key="16">
    <source>
        <dbReference type="ARBA" id="ARBA00023268"/>
    </source>
</evidence>
<dbReference type="Gene3D" id="2.40.30.20">
    <property type="match status" value="2"/>
</dbReference>
<dbReference type="InterPro" id="IPR000422">
    <property type="entry name" value="DHBP_synthase_RibB"/>
</dbReference>
<dbReference type="GO" id="GO:0008703">
    <property type="term" value="F:5-amino-6-(5-phosphoribosylamino)uracil reductase activity"/>
    <property type="evidence" value="ECO:0007669"/>
    <property type="project" value="UniProtKB-EC"/>
</dbReference>
<comment type="catalytic activity">
    <reaction evidence="18">
        <text>2,5-diamino-6-hydroxy-4-(5-phosphoribosylamino)-pyrimidine + H2O + H(+) = 5-amino-6-(5-phospho-D-ribosylamino)uracil + NH4(+)</text>
        <dbReference type="Rhea" id="RHEA:21868"/>
        <dbReference type="ChEBI" id="CHEBI:15377"/>
        <dbReference type="ChEBI" id="CHEBI:15378"/>
        <dbReference type="ChEBI" id="CHEBI:28938"/>
        <dbReference type="ChEBI" id="CHEBI:58453"/>
        <dbReference type="ChEBI" id="CHEBI:58614"/>
        <dbReference type="EC" id="3.5.4.26"/>
    </reaction>
</comment>
<evidence type="ECO:0000259" key="23">
    <source>
        <dbReference type="PROSITE" id="PS51747"/>
    </source>
</evidence>
<dbReference type="InterPro" id="IPR004794">
    <property type="entry name" value="Eubact_RibD"/>
</dbReference>
<dbReference type="Pfam" id="PF00383">
    <property type="entry name" value="dCMP_cyt_deam_1"/>
    <property type="match status" value="1"/>
</dbReference>
<dbReference type="InterPro" id="IPR026017">
    <property type="entry name" value="Lumazine-bd_dom"/>
</dbReference>
<keyword evidence="25" id="KW-1185">Reference proteome</keyword>
<evidence type="ECO:0000256" key="20">
    <source>
        <dbReference type="PROSITE-ProRule" id="PRU00524"/>
    </source>
</evidence>
<feature type="domain" description="Lumazine-binding" evidence="22">
    <location>
        <begin position="374"/>
        <end position="486"/>
    </location>
</feature>
<evidence type="ECO:0000256" key="21">
    <source>
        <dbReference type="SAM" id="MobiDB-lite"/>
    </source>
</evidence>
<dbReference type="Gene3D" id="3.90.870.10">
    <property type="entry name" value="DHBP synthase"/>
    <property type="match status" value="1"/>
</dbReference>
<dbReference type="NCBIfam" id="TIGR00187">
    <property type="entry name" value="ribE"/>
    <property type="match status" value="1"/>
</dbReference>
<dbReference type="InterPro" id="IPR016192">
    <property type="entry name" value="APOBEC/CMP_deaminase_Zn-bd"/>
</dbReference>
<dbReference type="InterPro" id="IPR017938">
    <property type="entry name" value="Riboflavin_synthase-like_b-brl"/>
</dbReference>
<protein>
    <recommendedName>
        <fullName evidence="19">Riboflavin synthase</fullName>
        <ecNumber evidence="19">2.5.1.9</ecNumber>
    </recommendedName>
</protein>
<evidence type="ECO:0000256" key="6">
    <source>
        <dbReference type="ARBA" id="ARBA00004887"/>
    </source>
</evidence>
<comment type="pathway">
    <text evidence="8">Cofactor biosynthesis; riboflavin biosynthesis; 5-amino-6-(D-ribitylamino)uracil from GTP: step 3/4.</text>
</comment>
<comment type="function">
    <text evidence="3">Catalyzes the conversion of D-ribulose 5-phosphate to formate and 3,4-dihydroxy-2-butanone 4-phosphate.</text>
</comment>
<evidence type="ECO:0000256" key="2">
    <source>
        <dbReference type="ARBA" id="ARBA00002151"/>
    </source>
</evidence>
<dbReference type="PROSITE" id="PS51747">
    <property type="entry name" value="CYT_DCMP_DEAMINASES_2"/>
    <property type="match status" value="1"/>
</dbReference>
<comment type="caution">
    <text evidence="24">The sequence shown here is derived from an EMBL/GenBank/DDBJ whole genome shotgun (WGS) entry which is preliminary data.</text>
</comment>
<comment type="similarity">
    <text evidence="10">In the C-terminal section; belongs to the HTP reductase family.</text>
</comment>
<keyword evidence="13" id="KW-0479">Metal-binding</keyword>
<dbReference type="PROSITE" id="PS51177">
    <property type="entry name" value="LUMAZINE_BIND"/>
    <property type="match status" value="2"/>
</dbReference>
<comment type="catalytic activity">
    <reaction evidence="1">
        <text>2 6,7-dimethyl-8-(1-D-ribityl)lumazine + H(+) = 5-amino-6-(D-ribitylamino)uracil + riboflavin</text>
        <dbReference type="Rhea" id="RHEA:20772"/>
        <dbReference type="ChEBI" id="CHEBI:15378"/>
        <dbReference type="ChEBI" id="CHEBI:15934"/>
        <dbReference type="ChEBI" id="CHEBI:57986"/>
        <dbReference type="ChEBI" id="CHEBI:58201"/>
        <dbReference type="EC" id="2.5.1.9"/>
    </reaction>
</comment>
<feature type="region of interest" description="Disordered" evidence="21">
    <location>
        <begin position="593"/>
        <end position="619"/>
    </location>
</feature>
<dbReference type="PROSITE" id="PS00903">
    <property type="entry name" value="CYT_DCMP_DEAMINASES_1"/>
    <property type="match status" value="1"/>
</dbReference>